<proteinExistence type="predicted"/>
<protein>
    <submittedName>
        <fullName evidence="2">Scr1 family TA system antitoxin-like transcriptional regulator</fullName>
    </submittedName>
</protein>
<evidence type="ECO:0000313" key="2">
    <source>
        <dbReference type="EMBL" id="MFC6081798.1"/>
    </source>
</evidence>
<dbReference type="Pfam" id="PF19054">
    <property type="entry name" value="DUF5753"/>
    <property type="match status" value="1"/>
</dbReference>
<dbReference type="RefSeq" id="WP_380750473.1">
    <property type="nucleotide sequence ID" value="NZ_JBHSRF010000012.1"/>
</dbReference>
<reference evidence="3" key="1">
    <citation type="journal article" date="2019" name="Int. J. Syst. Evol. Microbiol.">
        <title>The Global Catalogue of Microorganisms (GCM) 10K type strain sequencing project: providing services to taxonomists for standard genome sequencing and annotation.</title>
        <authorList>
            <consortium name="The Broad Institute Genomics Platform"/>
            <consortium name="The Broad Institute Genome Sequencing Center for Infectious Disease"/>
            <person name="Wu L."/>
            <person name="Ma J."/>
        </authorList>
    </citation>
    <scope>NUCLEOTIDE SEQUENCE [LARGE SCALE GENOMIC DNA]</scope>
    <source>
        <strain evidence="3">JCM 30346</strain>
    </source>
</reference>
<gene>
    <name evidence="2" type="ORF">ACFP1K_11580</name>
</gene>
<dbReference type="EMBL" id="JBHSRF010000012">
    <property type="protein sequence ID" value="MFC6081798.1"/>
    <property type="molecule type" value="Genomic_DNA"/>
</dbReference>
<evidence type="ECO:0000259" key="1">
    <source>
        <dbReference type="Pfam" id="PF19054"/>
    </source>
</evidence>
<keyword evidence="3" id="KW-1185">Reference proteome</keyword>
<name>A0ABW1NFY8_9ACTN</name>
<dbReference type="InterPro" id="IPR043917">
    <property type="entry name" value="DUF5753"/>
</dbReference>
<evidence type="ECO:0000313" key="3">
    <source>
        <dbReference type="Proteomes" id="UP001596137"/>
    </source>
</evidence>
<accession>A0ABW1NFY8</accession>
<sequence length="104" mass="11640">MCHPPVQFRHFIEMAVRPAVTIQIVPNRVGAHPALTGAAFVILDFPSPDPSLVYLATATDSLWLEKPEEYQRYTLIYSQEQASSALSPDDSVHYLAAMVDQLKR</sequence>
<feature type="domain" description="DUF5753" evidence="1">
    <location>
        <begin position="7"/>
        <end position="95"/>
    </location>
</feature>
<comment type="caution">
    <text evidence="2">The sequence shown here is derived from an EMBL/GenBank/DDBJ whole genome shotgun (WGS) entry which is preliminary data.</text>
</comment>
<dbReference type="Proteomes" id="UP001596137">
    <property type="component" value="Unassembled WGS sequence"/>
</dbReference>
<organism evidence="2 3">
    <name type="scientific">Sphaerisporangium aureirubrum</name>
    <dbReference type="NCBI Taxonomy" id="1544736"/>
    <lineage>
        <taxon>Bacteria</taxon>
        <taxon>Bacillati</taxon>
        <taxon>Actinomycetota</taxon>
        <taxon>Actinomycetes</taxon>
        <taxon>Streptosporangiales</taxon>
        <taxon>Streptosporangiaceae</taxon>
        <taxon>Sphaerisporangium</taxon>
    </lineage>
</organism>